<evidence type="ECO:0000313" key="3">
    <source>
        <dbReference type="EMBL" id="ECS9001000.1"/>
    </source>
</evidence>
<dbReference type="EMBL" id="DAAQUD010000012">
    <property type="protein sequence ID" value="HAE0882090.1"/>
    <property type="molecule type" value="Genomic_DNA"/>
</dbReference>
<reference evidence="9" key="7">
    <citation type="submission" date="2019-04" db="EMBL/GenBank/DDBJ databases">
        <authorList>
            <consortium name="NCBI Pathogen Detection Project"/>
        </authorList>
    </citation>
    <scope>NUCLEOTIDE SEQUENCE</scope>
    <source>
        <strain evidence="9">Salmonella enterica</strain>
    </source>
</reference>
<feature type="transmembrane region" description="Helical" evidence="1">
    <location>
        <begin position="38"/>
        <end position="59"/>
    </location>
</feature>
<dbReference type="EMBL" id="AAKSJB010000012">
    <property type="protein sequence ID" value="ECV2333221.1"/>
    <property type="molecule type" value="Genomic_DNA"/>
</dbReference>
<sequence>MQITRFNDPKSTASLSIERRVFCERIHKKMKPECKTAFVPYIIIITILNFKGIINRLTIKKKINNHSSK</sequence>
<organism evidence="2">
    <name type="scientific">Salmonella montevideo</name>
    <dbReference type="NCBI Taxonomy" id="115981"/>
    <lineage>
        <taxon>Bacteria</taxon>
        <taxon>Pseudomonadati</taxon>
        <taxon>Pseudomonadota</taxon>
        <taxon>Gammaproteobacteria</taxon>
        <taxon>Enterobacterales</taxon>
        <taxon>Enterobacteriaceae</taxon>
        <taxon>Salmonella</taxon>
    </lineage>
</organism>
<proteinExistence type="predicted"/>
<evidence type="ECO:0000313" key="10">
    <source>
        <dbReference type="EMBL" id="KAA7150101.1"/>
    </source>
</evidence>
<dbReference type="Proteomes" id="UP000322618">
    <property type="component" value="Unassembled WGS sequence"/>
</dbReference>
<evidence type="ECO:0000313" key="5">
    <source>
        <dbReference type="EMBL" id="ECT3325522.1"/>
    </source>
</evidence>
<dbReference type="EMBL" id="SRBT01000010">
    <property type="protein sequence ID" value="KAA7150101.1"/>
    <property type="molecule type" value="Genomic_DNA"/>
</dbReference>
<reference evidence="10 11" key="4">
    <citation type="journal article" date="2019" name="Proc. Natl. Acad. Sci. U.S.A.">
        <title>Microbiome composition shapes rapid genomic adaptation of Drosophila melanogaster.</title>
        <authorList>
            <person name="Rudman S.M."/>
            <person name="Greenblum S."/>
            <person name="Hughes R.C."/>
            <person name="Rajpurohit S."/>
            <person name="Kiratli O."/>
            <person name="Lowder D.B."/>
            <person name="Lemmon S.G."/>
            <person name="Petrov D.A."/>
            <person name="Chaston J.M."/>
            <person name="Schmidt P."/>
        </authorList>
    </citation>
    <scope>NUCLEOTIDE SEQUENCE [LARGE SCALE GENOMIC DNA]</scope>
    <source>
        <strain evidence="10 11">ME2L-19-263</strain>
    </source>
</reference>
<evidence type="ECO:0000313" key="9">
    <source>
        <dbReference type="EMBL" id="HAE0882090.1"/>
    </source>
</evidence>
<dbReference type="EMBL" id="AAKMKW010000004">
    <property type="protein sequence ID" value="ECT3325522.1"/>
    <property type="molecule type" value="Genomic_DNA"/>
</dbReference>
<dbReference type="EMBL" id="AAKLCW010000025">
    <property type="protein sequence ID" value="ECS9168894.1"/>
    <property type="molecule type" value="Genomic_DNA"/>
</dbReference>
<keyword evidence="1" id="KW-0812">Transmembrane</keyword>
<comment type="caution">
    <text evidence="2">The sequence shown here is derived from an EMBL/GenBank/DDBJ whole genome shotgun (WGS) entry which is preliminary data.</text>
</comment>
<dbReference type="EMBL" id="AAHYIA010000010">
    <property type="protein sequence ID" value="ECB6707535.1"/>
    <property type="molecule type" value="Genomic_DNA"/>
</dbReference>
<gene>
    <name evidence="3" type="ORF">CW117_18435</name>
    <name evidence="6" type="ORF">D0215_06955</name>
    <name evidence="5" type="ORF">D2K49_03675</name>
    <name evidence="4" type="ORF">DK664_10905</name>
    <name evidence="8" type="ORF">DPL19_07395</name>
    <name evidence="7" type="ORF">DT992_09065</name>
    <name evidence="2" type="ORF">E0U36_12085</name>
    <name evidence="10" type="ORF">E4933_16905</name>
    <name evidence="9" type="ORF">G2910_18395</name>
</gene>
<evidence type="ECO:0000313" key="8">
    <source>
        <dbReference type="EMBL" id="ECV3150023.1"/>
    </source>
</evidence>
<reference evidence="7" key="3">
    <citation type="submission" date="2018-07" db="EMBL/GenBank/DDBJ databases">
        <authorList>
            <consortium name="GenomeTrakr network: Whole genome sequencing for foodborne pathogen traceback"/>
        </authorList>
    </citation>
    <scope>NUCLEOTIDE SEQUENCE</scope>
    <source>
        <strain evidence="4">FSIS11809966</strain>
        <strain evidence="7">FSIS11811659</strain>
        <strain evidence="6">FSIS11813078</strain>
        <strain evidence="5">FSIS11813543</strain>
    </source>
</reference>
<evidence type="ECO:0000313" key="6">
    <source>
        <dbReference type="EMBL" id="ECV0719457.1"/>
    </source>
</evidence>
<evidence type="ECO:0000256" key="1">
    <source>
        <dbReference type="SAM" id="Phobius"/>
    </source>
</evidence>
<keyword evidence="1" id="KW-0472">Membrane</keyword>
<accession>A0A3U8JLT7</accession>
<evidence type="ECO:0000313" key="7">
    <source>
        <dbReference type="EMBL" id="ECV2333221.1"/>
    </source>
</evidence>
<reference evidence="8" key="2">
    <citation type="submission" date="2018-06" db="EMBL/GenBank/DDBJ databases">
        <authorList>
            <consortium name="NARMS: The National Antimicrobial Resistance Monitoring System"/>
        </authorList>
    </citation>
    <scope>NUCLEOTIDE SEQUENCE</scope>
    <source>
        <strain evidence="3">FSIS11705537</strain>
        <strain evidence="8">FSIS11810643</strain>
    </source>
</reference>
<reference evidence="10" key="5">
    <citation type="submission" date="2019-03" db="EMBL/GenBank/DDBJ databases">
        <authorList>
            <person name="Levent G."/>
            <person name="Schlochtermeier A."/>
            <person name="Ives S.E."/>
            <person name="Norman K.N."/>
            <person name="Lawhon S.D."/>
            <person name="Loneragan G.H."/>
            <person name="Anderson R.C."/>
            <person name="Scott H.M."/>
        </authorList>
    </citation>
    <scope>NUCLEOTIDE SEQUENCE</scope>
    <source>
        <strain evidence="10">ME2L-19-263</strain>
    </source>
</reference>
<dbReference type="EMBL" id="AAKKUG010000011">
    <property type="protein sequence ID" value="ECS9001000.1"/>
    <property type="molecule type" value="Genomic_DNA"/>
</dbReference>
<name>A0A3U8JLT7_SALMO</name>
<dbReference type="EMBL" id="AAKSCW010000007">
    <property type="protein sequence ID" value="ECV3150023.1"/>
    <property type="molecule type" value="Genomic_DNA"/>
</dbReference>
<protein>
    <submittedName>
        <fullName evidence="2">Uncharacterized protein</fullName>
    </submittedName>
</protein>
<evidence type="ECO:0000313" key="2">
    <source>
        <dbReference type="EMBL" id="ECB6707535.1"/>
    </source>
</evidence>
<reference evidence="9" key="1">
    <citation type="journal article" date="2018" name="Genome Biol.">
        <title>SKESA: strategic k-mer extension for scrupulous assemblies.</title>
        <authorList>
            <person name="Souvorov A."/>
            <person name="Agarwala R."/>
            <person name="Lipman D.J."/>
        </authorList>
    </citation>
    <scope>NUCLEOTIDE SEQUENCE</scope>
    <source>
        <strain evidence="9">Salmonella enterica</strain>
    </source>
</reference>
<dbReference type="EMBL" id="AAKSUE010000007">
    <property type="protein sequence ID" value="ECV0719457.1"/>
    <property type="molecule type" value="Genomic_DNA"/>
</dbReference>
<dbReference type="AlphaFoldDB" id="A0A3U8JLT7"/>
<evidence type="ECO:0000313" key="4">
    <source>
        <dbReference type="EMBL" id="ECS9168894.1"/>
    </source>
</evidence>
<keyword evidence="1" id="KW-1133">Transmembrane helix</keyword>
<evidence type="ECO:0000313" key="11">
    <source>
        <dbReference type="Proteomes" id="UP000322618"/>
    </source>
</evidence>
<reference evidence="2" key="6">
    <citation type="submission" date="2019-03" db="EMBL/GenBank/DDBJ databases">
        <authorList>
            <person name="Ashton P.M."/>
            <person name="Dallman T."/>
            <person name="Nair S."/>
            <person name="De Pinna E."/>
            <person name="Peters T."/>
            <person name="Grant K."/>
        </authorList>
    </citation>
    <scope>NUCLEOTIDE SEQUENCE</scope>
    <source>
        <strain evidence="2">319650</strain>
    </source>
</reference>